<gene>
    <name evidence="1" type="ORF">H9564_02285</name>
</gene>
<evidence type="ECO:0000313" key="1">
    <source>
        <dbReference type="EMBL" id="MBD7894560.1"/>
    </source>
</evidence>
<proteinExistence type="predicted"/>
<dbReference type="InterPro" id="IPR052380">
    <property type="entry name" value="Viral_DNA_packaging_terminase"/>
</dbReference>
<dbReference type="Proteomes" id="UP000616837">
    <property type="component" value="Unassembled WGS sequence"/>
</dbReference>
<name>A0ABR8PB83_9LACO</name>
<comment type="caution">
    <text evidence="1">The sequence shown here is derived from an EMBL/GenBank/DDBJ whole genome shotgun (WGS) entry which is preliminary data.</text>
</comment>
<dbReference type="RefSeq" id="WP_191683935.1">
    <property type="nucleotide sequence ID" value="NZ_JACSQW010000004.1"/>
</dbReference>
<dbReference type="Pfam" id="PF03237">
    <property type="entry name" value="Terminase_6N"/>
    <property type="match status" value="1"/>
</dbReference>
<evidence type="ECO:0000313" key="2">
    <source>
        <dbReference type="Proteomes" id="UP000616837"/>
    </source>
</evidence>
<reference evidence="1 2" key="1">
    <citation type="submission" date="2020-08" db="EMBL/GenBank/DDBJ databases">
        <title>A Genomic Blueprint of the Chicken Gut Microbiome.</title>
        <authorList>
            <person name="Gilroy R."/>
            <person name="Ravi A."/>
            <person name="Getino M."/>
            <person name="Pursley I."/>
            <person name="Horton D.L."/>
            <person name="Alikhan N.-F."/>
            <person name="Baker D."/>
            <person name="Gharbi K."/>
            <person name="Hall N."/>
            <person name="Watson M."/>
            <person name="Adriaenssens E.M."/>
            <person name="Foster-Nyarko E."/>
            <person name="Jarju S."/>
            <person name="Secka A."/>
            <person name="Antonio M."/>
            <person name="Oren A."/>
            <person name="Chaudhuri R."/>
            <person name="La Ragione R.M."/>
            <person name="Hildebrand F."/>
            <person name="Pallen M.J."/>
        </authorList>
    </citation>
    <scope>NUCLEOTIDE SEQUENCE [LARGE SCALE GENOMIC DNA]</scope>
    <source>
        <strain evidence="1 2">Sa3CUN2</strain>
    </source>
</reference>
<dbReference type="InterPro" id="IPR027417">
    <property type="entry name" value="P-loop_NTPase"/>
</dbReference>
<dbReference type="PANTHER" id="PTHR39184">
    <property type="match status" value="1"/>
</dbReference>
<dbReference type="Gene3D" id="3.30.420.280">
    <property type="match status" value="1"/>
</dbReference>
<accession>A0ABR8PB83</accession>
<organism evidence="1 2">
    <name type="scientific">Limosilactobacillus avistercoris</name>
    <dbReference type="NCBI Taxonomy" id="2762243"/>
    <lineage>
        <taxon>Bacteria</taxon>
        <taxon>Bacillati</taxon>
        <taxon>Bacillota</taxon>
        <taxon>Bacilli</taxon>
        <taxon>Lactobacillales</taxon>
        <taxon>Lactobacillaceae</taxon>
        <taxon>Limosilactobacillus</taxon>
    </lineage>
</organism>
<keyword evidence="2" id="KW-1185">Reference proteome</keyword>
<dbReference type="InterPro" id="IPR006437">
    <property type="entry name" value="Phage_terminase_lsu"/>
</dbReference>
<dbReference type="PANTHER" id="PTHR39184:SF1">
    <property type="entry name" value="PBSX PHAGE TERMINASE LARGE SUBUNIT"/>
    <property type="match status" value="1"/>
</dbReference>
<sequence>MSLGDYLAPKQLEVLHSYLNDDFGMMILTGAVRSGKTFIDNLLFIYELRRTARLAKEHGDKHPQYILAGASSDSINKNVIISCMNQFGVEFKLDRHGHYHLFGVDITPVSTATMAGLKGARGFTAYGGYVNEATLGVEPVFQEILQRCSMPGSHIIVDTNPDNPQHWLKVDYIDKEDKKMKKLVYHFTIDDNTHLAPDYVERIKASTPSGMYYDRAIKGLWVTGEGAVYKDFDERTMTIEREDLPDNLTYTAGVDWGFDHPTAIEVIGHDDKGNYYLVDEAYGQFEQVDPHWIRVAQQFKKKYGMGLIFFADTARTEHINNFRQHHIKTEYGYKNVLDGIERVASIIKQHKFYVVKDAAPNFINEIYQYIWDEKTGAPVKENDHAQDAVRYCIATPLWKEEQAQKQNKNRQRSTGYLNDLGLV</sequence>
<dbReference type="Gene3D" id="3.40.50.300">
    <property type="entry name" value="P-loop containing nucleotide triphosphate hydrolases"/>
    <property type="match status" value="1"/>
</dbReference>
<dbReference type="EMBL" id="JACSQW010000004">
    <property type="protein sequence ID" value="MBD7894560.1"/>
    <property type="molecule type" value="Genomic_DNA"/>
</dbReference>
<dbReference type="NCBIfam" id="TIGR01547">
    <property type="entry name" value="phage_term_2"/>
    <property type="match status" value="1"/>
</dbReference>
<protein>
    <submittedName>
        <fullName evidence="1">PBSX family phage terminase large subunit</fullName>
    </submittedName>
</protein>